<proteinExistence type="predicted"/>
<dbReference type="Proteomes" id="UP000002945">
    <property type="component" value="Unassembled WGS sequence"/>
</dbReference>
<dbReference type="eggNOG" id="ENOG5033FQ7">
    <property type="taxonomic scope" value="Bacteria"/>
</dbReference>
<evidence type="ECO:0000313" key="1">
    <source>
        <dbReference type="EMBL" id="EDP97614.1"/>
    </source>
</evidence>
<comment type="caution">
    <text evidence="1">The sequence shown here is derived from an EMBL/GenBank/DDBJ whole genome shotgun (WGS) entry which is preliminary data.</text>
</comment>
<accession>A9DM20</accession>
<gene>
    <name evidence="1" type="ORF">KAOT1_20667</name>
</gene>
<protein>
    <submittedName>
        <fullName evidence="1">Uncharacterized protein</fullName>
    </submittedName>
</protein>
<dbReference type="AlphaFoldDB" id="A9DM20"/>
<organism evidence="1 2">
    <name type="scientific">Kordia algicida OT-1</name>
    <dbReference type="NCBI Taxonomy" id="391587"/>
    <lineage>
        <taxon>Bacteria</taxon>
        <taxon>Pseudomonadati</taxon>
        <taxon>Bacteroidota</taxon>
        <taxon>Flavobacteriia</taxon>
        <taxon>Flavobacteriales</taxon>
        <taxon>Flavobacteriaceae</taxon>
        <taxon>Kordia</taxon>
    </lineage>
</organism>
<keyword evidence="2" id="KW-1185">Reference proteome</keyword>
<reference evidence="1 2" key="1">
    <citation type="journal article" date="2011" name="J. Bacteriol.">
        <title>Genome sequence of the algicidal bacterium Kordia algicida OT-1.</title>
        <authorList>
            <person name="Lee H.S."/>
            <person name="Kang S.G."/>
            <person name="Kwon K.K."/>
            <person name="Lee J.H."/>
            <person name="Kim S.J."/>
        </authorList>
    </citation>
    <scope>NUCLEOTIDE SEQUENCE [LARGE SCALE GENOMIC DNA]</scope>
    <source>
        <strain evidence="1 2">OT-1</strain>
    </source>
</reference>
<sequence length="70" mass="8077">MKVLLQKDWKYTFFINDVGTYTLTVICGMIGIYEIEHKLTPEEVEKYKTEGESFVDALASTISYSPSKYL</sequence>
<dbReference type="OrthoDB" id="1267332at2"/>
<dbReference type="EMBL" id="ABIB01000002">
    <property type="protein sequence ID" value="EDP97614.1"/>
    <property type="molecule type" value="Genomic_DNA"/>
</dbReference>
<dbReference type="STRING" id="391587.KAOT1_20667"/>
<evidence type="ECO:0000313" key="2">
    <source>
        <dbReference type="Proteomes" id="UP000002945"/>
    </source>
</evidence>
<name>A9DM20_9FLAO</name>
<dbReference type="RefSeq" id="WP_007096662.1">
    <property type="nucleotide sequence ID" value="NZ_CP142125.1"/>
</dbReference>
<dbReference type="HOGENOM" id="CLU_201113_0_0_10"/>